<comment type="caution">
    <text evidence="2">The sequence shown here is derived from an EMBL/GenBank/DDBJ whole genome shotgun (WGS) entry which is preliminary data.</text>
</comment>
<keyword evidence="3" id="KW-1185">Reference proteome</keyword>
<dbReference type="STRING" id="1220188.A0A4S3JQT2"/>
<evidence type="ECO:0000313" key="3">
    <source>
        <dbReference type="Proteomes" id="UP000308092"/>
    </source>
</evidence>
<dbReference type="Proteomes" id="UP000308092">
    <property type="component" value="Unassembled WGS sequence"/>
</dbReference>
<dbReference type="EMBL" id="SOSA01000082">
    <property type="protein sequence ID" value="THC97228.1"/>
    <property type="molecule type" value="Genomic_DNA"/>
</dbReference>
<reference evidence="2 3" key="1">
    <citation type="submission" date="2019-03" db="EMBL/GenBank/DDBJ databases">
        <title>The genome sequence of a newly discovered highly antifungal drug resistant Aspergillus species, Aspergillus tanneri NIH 1004.</title>
        <authorList>
            <person name="Mounaud S."/>
            <person name="Singh I."/>
            <person name="Joardar V."/>
            <person name="Pakala S."/>
            <person name="Pakala S."/>
            <person name="Venepally P."/>
            <person name="Hoover J."/>
            <person name="Nierman W."/>
            <person name="Chung J."/>
            <person name="Losada L."/>
        </authorList>
    </citation>
    <scope>NUCLEOTIDE SEQUENCE [LARGE SCALE GENOMIC DNA]</scope>
    <source>
        <strain evidence="2 3">NIH1004</strain>
    </source>
</reference>
<dbReference type="VEuPathDB" id="FungiDB:EYZ11_003281"/>
<evidence type="ECO:0000256" key="1">
    <source>
        <dbReference type="SAM" id="MobiDB-lite"/>
    </source>
</evidence>
<feature type="compositionally biased region" description="Polar residues" evidence="1">
    <location>
        <begin position="35"/>
        <end position="52"/>
    </location>
</feature>
<accession>A0A4S3JQT2</accession>
<organism evidence="2 3">
    <name type="scientific">Aspergillus tanneri</name>
    <dbReference type="NCBI Taxonomy" id="1220188"/>
    <lineage>
        <taxon>Eukaryota</taxon>
        <taxon>Fungi</taxon>
        <taxon>Dikarya</taxon>
        <taxon>Ascomycota</taxon>
        <taxon>Pezizomycotina</taxon>
        <taxon>Eurotiomycetes</taxon>
        <taxon>Eurotiomycetidae</taxon>
        <taxon>Eurotiales</taxon>
        <taxon>Aspergillaceae</taxon>
        <taxon>Aspergillus</taxon>
        <taxon>Aspergillus subgen. Circumdati</taxon>
    </lineage>
</organism>
<evidence type="ECO:0008006" key="4">
    <source>
        <dbReference type="Google" id="ProtNLM"/>
    </source>
</evidence>
<feature type="region of interest" description="Disordered" evidence="1">
    <location>
        <begin position="33"/>
        <end position="118"/>
    </location>
</feature>
<dbReference type="AlphaFoldDB" id="A0A4S3JQT2"/>
<evidence type="ECO:0000313" key="2">
    <source>
        <dbReference type="EMBL" id="THC97228.1"/>
    </source>
</evidence>
<protein>
    <recommendedName>
        <fullName evidence="4">RRM domain-containing protein</fullName>
    </recommendedName>
</protein>
<name>A0A4S3JQT2_9EURO</name>
<dbReference type="CDD" id="cd00590">
    <property type="entry name" value="RRM_SF"/>
    <property type="match status" value="1"/>
</dbReference>
<sequence>MATGQEAVSFNQIINADRQKKRNEELANRILGKNRLSSAGTNPKAQNATAGSLASRIGVAKRSTSTASVKSRKAKRVSSAPVRGGLSSQKRRPDEERLISALNPASRQATIRDGPSGMSIRGTSGPFVVIGSNFAAGTTAADIQSTIEPMSGKILRCWVTSQHPTVTAEITFAEKWAAENAIANFHNQRPAQAFKMLNLPPLASNENKQTGSAMYNVEPTPQSKMEAMVLVNRAVMLGEMLAITVGTLGVETREEAAGI</sequence>
<gene>
    <name evidence="2" type="ORF">EYZ11_003281</name>
</gene>
<proteinExistence type="predicted"/>